<evidence type="ECO:0000256" key="5">
    <source>
        <dbReference type="ARBA" id="ARBA00023136"/>
    </source>
</evidence>
<evidence type="ECO:0000313" key="8">
    <source>
        <dbReference type="EMBL" id="GAA5036955.1"/>
    </source>
</evidence>
<feature type="transmembrane region" description="Helical" evidence="6">
    <location>
        <begin position="64"/>
        <end position="82"/>
    </location>
</feature>
<evidence type="ECO:0000256" key="2">
    <source>
        <dbReference type="ARBA" id="ARBA00022475"/>
    </source>
</evidence>
<protein>
    <recommendedName>
        <fullName evidence="7">RDD domain-containing protein</fullName>
    </recommendedName>
</protein>
<dbReference type="EMBL" id="BAABIW010000039">
    <property type="protein sequence ID" value="GAA5036955.1"/>
    <property type="molecule type" value="Genomic_DNA"/>
</dbReference>
<dbReference type="RefSeq" id="WP_345509324.1">
    <property type="nucleotide sequence ID" value="NZ_BAABIW010000039.1"/>
</dbReference>
<dbReference type="Pfam" id="PF06271">
    <property type="entry name" value="RDD"/>
    <property type="match status" value="1"/>
</dbReference>
<feature type="domain" description="RDD" evidence="7">
    <location>
        <begin position="62"/>
        <end position="152"/>
    </location>
</feature>
<dbReference type="InterPro" id="IPR010432">
    <property type="entry name" value="RDD"/>
</dbReference>
<gene>
    <name evidence="8" type="ORF">GCM10023258_39970</name>
</gene>
<dbReference type="PANTHER" id="PTHR36115:SF6">
    <property type="entry name" value="PROLINE-RICH ANTIGEN HOMOLOG"/>
    <property type="match status" value="1"/>
</dbReference>
<name>A0ABP9JQH9_9MICO</name>
<evidence type="ECO:0000256" key="3">
    <source>
        <dbReference type="ARBA" id="ARBA00022692"/>
    </source>
</evidence>
<comment type="subcellular location">
    <subcellularLocation>
        <location evidence="1">Cell membrane</location>
        <topology evidence="1">Multi-pass membrane protein</topology>
    </subcellularLocation>
</comment>
<dbReference type="InterPro" id="IPR051791">
    <property type="entry name" value="Pra-immunoreactive"/>
</dbReference>
<keyword evidence="5 6" id="KW-0472">Membrane</keyword>
<evidence type="ECO:0000256" key="4">
    <source>
        <dbReference type="ARBA" id="ARBA00022989"/>
    </source>
</evidence>
<keyword evidence="2" id="KW-1003">Cell membrane</keyword>
<evidence type="ECO:0000313" key="9">
    <source>
        <dbReference type="Proteomes" id="UP001500427"/>
    </source>
</evidence>
<proteinExistence type="predicted"/>
<evidence type="ECO:0000256" key="1">
    <source>
        <dbReference type="ARBA" id="ARBA00004651"/>
    </source>
</evidence>
<dbReference type="Proteomes" id="UP001500427">
    <property type="component" value="Unassembled WGS sequence"/>
</dbReference>
<accession>A0ABP9JQH9</accession>
<keyword evidence="9" id="KW-1185">Reference proteome</keyword>
<organism evidence="8 9">
    <name type="scientific">Terrabacter aeriphilus</name>
    <dbReference type="NCBI Taxonomy" id="515662"/>
    <lineage>
        <taxon>Bacteria</taxon>
        <taxon>Bacillati</taxon>
        <taxon>Actinomycetota</taxon>
        <taxon>Actinomycetes</taxon>
        <taxon>Micrococcales</taxon>
        <taxon>Intrasporangiaceae</taxon>
        <taxon>Terrabacter</taxon>
    </lineage>
</organism>
<evidence type="ECO:0000259" key="7">
    <source>
        <dbReference type="Pfam" id="PF06271"/>
    </source>
</evidence>
<keyword evidence="4 6" id="KW-1133">Transmembrane helix</keyword>
<reference evidence="9" key="1">
    <citation type="journal article" date="2019" name="Int. J. Syst. Evol. Microbiol.">
        <title>The Global Catalogue of Microorganisms (GCM) 10K type strain sequencing project: providing services to taxonomists for standard genome sequencing and annotation.</title>
        <authorList>
            <consortium name="The Broad Institute Genomics Platform"/>
            <consortium name="The Broad Institute Genome Sequencing Center for Infectious Disease"/>
            <person name="Wu L."/>
            <person name="Ma J."/>
        </authorList>
    </citation>
    <scope>NUCLEOTIDE SEQUENCE [LARGE SCALE GENOMIC DNA]</scope>
    <source>
        <strain evidence="9">JCM 17687</strain>
    </source>
</reference>
<evidence type="ECO:0000256" key="6">
    <source>
        <dbReference type="SAM" id="Phobius"/>
    </source>
</evidence>
<sequence length="175" mass="19398">MSIPPPPPPYTTGDAGGDDGVGFYDRPGYLGEVKLASWPRRTLATAIDFLVTIYLPTLVHNQNLALVITAVLVLINSVFLQARTYQSLGKVIMGVSLGRPLYYEGRPNEMARPLYLRCLIRVLWHFFDLILFIGFLRPLWNARRQTFADSITHTVVMVGKLSPPVTARGGAVDLA</sequence>
<dbReference type="PANTHER" id="PTHR36115">
    <property type="entry name" value="PROLINE-RICH ANTIGEN HOMOLOG-RELATED"/>
    <property type="match status" value="1"/>
</dbReference>
<keyword evidence="3 6" id="KW-0812">Transmembrane</keyword>
<comment type="caution">
    <text evidence="8">The sequence shown here is derived from an EMBL/GenBank/DDBJ whole genome shotgun (WGS) entry which is preliminary data.</text>
</comment>
<feature type="transmembrane region" description="Helical" evidence="6">
    <location>
        <begin position="114"/>
        <end position="136"/>
    </location>
</feature>